<feature type="chain" id="PRO_5041899470" evidence="1">
    <location>
        <begin position="24"/>
        <end position="107"/>
    </location>
</feature>
<sequence length="107" mass="12133">MNTTPITFLAFAVLVAHVNVAACECLTEPMNPATGLSVALGGNCFNRFVYVDHDHDIRYCCPKDSLQLDLRRARSRSNPHSYSIECECLTMEAFCAKYPRRYVCRDH</sequence>
<evidence type="ECO:0000313" key="2">
    <source>
        <dbReference type="EMBL" id="KAK3790858.1"/>
    </source>
</evidence>
<dbReference type="AlphaFoldDB" id="A0AAE1E2V9"/>
<gene>
    <name evidence="2" type="ORF">RRG08_061623</name>
</gene>
<feature type="signal peptide" evidence="1">
    <location>
        <begin position="1"/>
        <end position="23"/>
    </location>
</feature>
<reference evidence="2" key="1">
    <citation type="journal article" date="2023" name="G3 (Bethesda)">
        <title>A reference genome for the long-term kleptoplast-retaining sea slug Elysia crispata morphotype clarki.</title>
        <authorList>
            <person name="Eastman K.E."/>
            <person name="Pendleton A.L."/>
            <person name="Shaikh M.A."/>
            <person name="Suttiyut T."/>
            <person name="Ogas R."/>
            <person name="Tomko P."/>
            <person name="Gavelis G."/>
            <person name="Widhalm J.R."/>
            <person name="Wisecaver J.H."/>
        </authorList>
    </citation>
    <scope>NUCLEOTIDE SEQUENCE</scope>
    <source>
        <strain evidence="2">ECLA1</strain>
    </source>
</reference>
<organism evidence="2 3">
    <name type="scientific">Elysia crispata</name>
    <name type="common">lettuce slug</name>
    <dbReference type="NCBI Taxonomy" id="231223"/>
    <lineage>
        <taxon>Eukaryota</taxon>
        <taxon>Metazoa</taxon>
        <taxon>Spiralia</taxon>
        <taxon>Lophotrochozoa</taxon>
        <taxon>Mollusca</taxon>
        <taxon>Gastropoda</taxon>
        <taxon>Heterobranchia</taxon>
        <taxon>Euthyneura</taxon>
        <taxon>Panpulmonata</taxon>
        <taxon>Sacoglossa</taxon>
        <taxon>Placobranchoidea</taxon>
        <taxon>Plakobranchidae</taxon>
        <taxon>Elysia</taxon>
    </lineage>
</organism>
<evidence type="ECO:0000256" key="1">
    <source>
        <dbReference type="SAM" id="SignalP"/>
    </source>
</evidence>
<keyword evidence="3" id="KW-1185">Reference proteome</keyword>
<keyword evidence="1" id="KW-0732">Signal</keyword>
<dbReference type="EMBL" id="JAWDGP010001517">
    <property type="protein sequence ID" value="KAK3790858.1"/>
    <property type="molecule type" value="Genomic_DNA"/>
</dbReference>
<comment type="caution">
    <text evidence="2">The sequence shown here is derived from an EMBL/GenBank/DDBJ whole genome shotgun (WGS) entry which is preliminary data.</text>
</comment>
<name>A0AAE1E2V9_9GAST</name>
<proteinExistence type="predicted"/>
<evidence type="ECO:0000313" key="3">
    <source>
        <dbReference type="Proteomes" id="UP001283361"/>
    </source>
</evidence>
<accession>A0AAE1E2V9</accession>
<dbReference type="Proteomes" id="UP001283361">
    <property type="component" value="Unassembled WGS sequence"/>
</dbReference>
<protein>
    <submittedName>
        <fullName evidence="2">Uncharacterized protein</fullName>
    </submittedName>
</protein>